<protein>
    <submittedName>
        <fullName evidence="1">Uncharacterized protein</fullName>
    </submittedName>
</protein>
<evidence type="ECO:0000313" key="1">
    <source>
        <dbReference type="EMBL" id="CAJ2675012.1"/>
    </source>
</evidence>
<name>A0ACB0M2F8_TRIPR</name>
<sequence>MTASKIYILLYGNGYPGLRSGKSGLLEMKERASTLVFQPHYHYTLNCCGALCTYSLYDKQVNGAGAWRTERGRFPIARAFSQCAEPHPRRGGKKIRKREAFYWFPNLLLLNLKAALSRLDVGPAYYEDPVSSNPI</sequence>
<dbReference type="EMBL" id="CASHSV030000716">
    <property type="protein sequence ID" value="CAJ2675012.1"/>
    <property type="molecule type" value="Genomic_DNA"/>
</dbReference>
<organism evidence="1 2">
    <name type="scientific">Trifolium pratense</name>
    <name type="common">Red clover</name>
    <dbReference type="NCBI Taxonomy" id="57577"/>
    <lineage>
        <taxon>Eukaryota</taxon>
        <taxon>Viridiplantae</taxon>
        <taxon>Streptophyta</taxon>
        <taxon>Embryophyta</taxon>
        <taxon>Tracheophyta</taxon>
        <taxon>Spermatophyta</taxon>
        <taxon>Magnoliopsida</taxon>
        <taxon>eudicotyledons</taxon>
        <taxon>Gunneridae</taxon>
        <taxon>Pentapetalae</taxon>
        <taxon>rosids</taxon>
        <taxon>fabids</taxon>
        <taxon>Fabales</taxon>
        <taxon>Fabaceae</taxon>
        <taxon>Papilionoideae</taxon>
        <taxon>50 kb inversion clade</taxon>
        <taxon>NPAAA clade</taxon>
        <taxon>Hologalegina</taxon>
        <taxon>IRL clade</taxon>
        <taxon>Trifolieae</taxon>
        <taxon>Trifolium</taxon>
    </lineage>
</organism>
<proteinExistence type="predicted"/>
<gene>
    <name evidence="1" type="ORF">MILVUS5_LOCUS38141</name>
</gene>
<keyword evidence="2" id="KW-1185">Reference proteome</keyword>
<comment type="caution">
    <text evidence="1">The sequence shown here is derived from an EMBL/GenBank/DDBJ whole genome shotgun (WGS) entry which is preliminary data.</text>
</comment>
<reference evidence="1" key="1">
    <citation type="submission" date="2023-10" db="EMBL/GenBank/DDBJ databases">
        <authorList>
            <person name="Rodriguez Cubillos JULIANA M."/>
            <person name="De Vega J."/>
        </authorList>
    </citation>
    <scope>NUCLEOTIDE SEQUENCE</scope>
</reference>
<evidence type="ECO:0000313" key="2">
    <source>
        <dbReference type="Proteomes" id="UP001177021"/>
    </source>
</evidence>
<accession>A0ACB0M2F8</accession>
<dbReference type="Proteomes" id="UP001177021">
    <property type="component" value="Unassembled WGS sequence"/>
</dbReference>